<accession>A0A3S4FE90</accession>
<dbReference type="AlphaFoldDB" id="A0A3S4FE90"/>
<dbReference type="RefSeq" id="WP_129610070.1">
    <property type="nucleotide sequence ID" value="NZ_UWOC01000161.1"/>
</dbReference>
<organism evidence="1 2">
    <name type="scientific">Rhodoplanes serenus</name>
    <dbReference type="NCBI Taxonomy" id="200615"/>
    <lineage>
        <taxon>Bacteria</taxon>
        <taxon>Pseudomonadati</taxon>
        <taxon>Pseudomonadota</taxon>
        <taxon>Alphaproteobacteria</taxon>
        <taxon>Hyphomicrobiales</taxon>
        <taxon>Nitrobacteraceae</taxon>
        <taxon>Rhodoplanes</taxon>
    </lineage>
</organism>
<name>A0A3S4FE90_9BRAD</name>
<sequence>MARRPIPDPSVRFVRPDGTIDPAWYEYLKDRDRLLLGDLRNVAAAAPTNGQVLIWNATTGLWTPGSN</sequence>
<protein>
    <submittedName>
        <fullName evidence="1">Uncharacterized protein</fullName>
    </submittedName>
</protein>
<dbReference type="Proteomes" id="UP000289200">
    <property type="component" value="Unassembled WGS sequence"/>
</dbReference>
<keyword evidence="2" id="KW-1185">Reference proteome</keyword>
<comment type="caution">
    <text evidence="1">The sequence shown here is derived from an EMBL/GenBank/DDBJ whole genome shotgun (WGS) entry which is preliminary data.</text>
</comment>
<reference evidence="2" key="1">
    <citation type="submission" date="2018-10" db="EMBL/GenBank/DDBJ databases">
        <authorList>
            <person name="Peiro R."/>
            <person name="Begona"/>
            <person name="Cbmso G."/>
            <person name="Lopez M."/>
            <person name="Gonzalez S."/>
            <person name="Sacristan E."/>
            <person name="Castillo E."/>
        </authorList>
    </citation>
    <scope>NUCLEOTIDE SEQUENCE [LARGE SCALE GENOMIC DNA]</scope>
</reference>
<evidence type="ECO:0000313" key="1">
    <source>
        <dbReference type="EMBL" id="VCU10138.1"/>
    </source>
</evidence>
<dbReference type="EMBL" id="UWOC01000161">
    <property type="protein sequence ID" value="VCU10138.1"/>
    <property type="molecule type" value="Genomic_DNA"/>
</dbReference>
<proteinExistence type="predicted"/>
<gene>
    <name evidence="1" type="ORF">RHODGE_RHODGE_03324</name>
</gene>
<evidence type="ECO:0000313" key="2">
    <source>
        <dbReference type="Proteomes" id="UP000289200"/>
    </source>
</evidence>